<accession>A0ACA9PET8</accession>
<sequence length="41" mass="4330">LFTFANLAFFPGLECNGNLVPTTGNCCYDCDCGCVNCTANC</sequence>
<dbReference type="EMBL" id="CAJVPU010027156">
    <property type="protein sequence ID" value="CAG8702629.1"/>
    <property type="molecule type" value="Genomic_DNA"/>
</dbReference>
<protein>
    <submittedName>
        <fullName evidence="1">6260_t:CDS:1</fullName>
    </submittedName>
</protein>
<proteinExistence type="predicted"/>
<gene>
    <name evidence="1" type="ORF">DHETER_LOCUS11835</name>
</gene>
<evidence type="ECO:0000313" key="2">
    <source>
        <dbReference type="Proteomes" id="UP000789702"/>
    </source>
</evidence>
<evidence type="ECO:0000313" key="1">
    <source>
        <dbReference type="EMBL" id="CAG8702629.1"/>
    </source>
</evidence>
<name>A0ACA9PET8_9GLOM</name>
<comment type="caution">
    <text evidence="1">The sequence shown here is derived from an EMBL/GenBank/DDBJ whole genome shotgun (WGS) entry which is preliminary data.</text>
</comment>
<dbReference type="Proteomes" id="UP000789702">
    <property type="component" value="Unassembled WGS sequence"/>
</dbReference>
<keyword evidence="2" id="KW-1185">Reference proteome</keyword>
<reference evidence="1" key="1">
    <citation type="submission" date="2021-06" db="EMBL/GenBank/DDBJ databases">
        <authorList>
            <person name="Kallberg Y."/>
            <person name="Tangrot J."/>
            <person name="Rosling A."/>
        </authorList>
    </citation>
    <scope>NUCLEOTIDE SEQUENCE</scope>
    <source>
        <strain evidence="1">IL203A</strain>
    </source>
</reference>
<organism evidence="1 2">
    <name type="scientific">Dentiscutata heterogama</name>
    <dbReference type="NCBI Taxonomy" id="1316150"/>
    <lineage>
        <taxon>Eukaryota</taxon>
        <taxon>Fungi</taxon>
        <taxon>Fungi incertae sedis</taxon>
        <taxon>Mucoromycota</taxon>
        <taxon>Glomeromycotina</taxon>
        <taxon>Glomeromycetes</taxon>
        <taxon>Diversisporales</taxon>
        <taxon>Gigasporaceae</taxon>
        <taxon>Dentiscutata</taxon>
    </lineage>
</organism>
<feature type="non-terminal residue" evidence="1">
    <location>
        <position position="1"/>
    </location>
</feature>